<comment type="caution">
    <text evidence="2">The sequence shown here is derived from an EMBL/GenBank/DDBJ whole genome shotgun (WGS) entry which is preliminary data.</text>
</comment>
<feature type="compositionally biased region" description="Basic and acidic residues" evidence="1">
    <location>
        <begin position="75"/>
        <end position="85"/>
    </location>
</feature>
<feature type="compositionally biased region" description="Basic and acidic residues" evidence="1">
    <location>
        <begin position="93"/>
        <end position="122"/>
    </location>
</feature>
<feature type="compositionally biased region" description="Acidic residues" evidence="1">
    <location>
        <begin position="450"/>
        <end position="459"/>
    </location>
</feature>
<feature type="compositionally biased region" description="Low complexity" evidence="1">
    <location>
        <begin position="358"/>
        <end position="382"/>
    </location>
</feature>
<feature type="compositionally biased region" description="Basic and acidic residues" evidence="1">
    <location>
        <begin position="201"/>
        <end position="213"/>
    </location>
</feature>
<dbReference type="OMA" id="HHERHAR"/>
<feature type="compositionally biased region" description="Basic residues" evidence="1">
    <location>
        <begin position="232"/>
        <end position="252"/>
    </location>
</feature>
<organism evidence="2 3">
    <name type="scientific">Thalassiosira oceanica</name>
    <name type="common">Marine diatom</name>
    <dbReference type="NCBI Taxonomy" id="159749"/>
    <lineage>
        <taxon>Eukaryota</taxon>
        <taxon>Sar</taxon>
        <taxon>Stramenopiles</taxon>
        <taxon>Ochrophyta</taxon>
        <taxon>Bacillariophyta</taxon>
        <taxon>Coscinodiscophyceae</taxon>
        <taxon>Thalassiosirophycidae</taxon>
        <taxon>Thalassiosirales</taxon>
        <taxon>Thalassiosiraceae</taxon>
        <taxon>Thalassiosira</taxon>
    </lineage>
</organism>
<feature type="compositionally biased region" description="Basic residues" evidence="1">
    <location>
        <begin position="146"/>
        <end position="157"/>
    </location>
</feature>
<feature type="compositionally biased region" description="Basic and acidic residues" evidence="1">
    <location>
        <begin position="328"/>
        <end position="351"/>
    </location>
</feature>
<feature type="compositionally biased region" description="Basic residues" evidence="1">
    <location>
        <begin position="189"/>
        <end position="200"/>
    </location>
</feature>
<feature type="compositionally biased region" description="Basic and acidic residues" evidence="1">
    <location>
        <begin position="158"/>
        <end position="182"/>
    </location>
</feature>
<dbReference type="Proteomes" id="UP000266841">
    <property type="component" value="Unassembled WGS sequence"/>
</dbReference>
<protein>
    <submittedName>
        <fullName evidence="2">Uncharacterized protein</fullName>
    </submittedName>
</protein>
<name>K0S2S0_THAOC</name>
<gene>
    <name evidence="2" type="ORF">THAOC_24989</name>
</gene>
<evidence type="ECO:0000313" key="3">
    <source>
        <dbReference type="Proteomes" id="UP000266841"/>
    </source>
</evidence>
<keyword evidence="3" id="KW-1185">Reference proteome</keyword>
<proteinExistence type="predicted"/>
<evidence type="ECO:0000313" key="2">
    <source>
        <dbReference type="EMBL" id="EJK55291.1"/>
    </source>
</evidence>
<feature type="compositionally biased region" description="Basic and acidic residues" evidence="1">
    <location>
        <begin position="283"/>
        <end position="310"/>
    </location>
</feature>
<feature type="region of interest" description="Disordered" evidence="1">
    <location>
        <begin position="22"/>
        <end position="459"/>
    </location>
</feature>
<dbReference type="AlphaFoldDB" id="K0S2S0"/>
<sequence>MDAYRNARAGYDQQLFAFRNQDAVRSGRYGTFAPGGGGRGGHRRGGRPGRRDAQPDRPGGGEATLGAQEAHPPVRVREGGTRDGVPEPPRALRPREPARQEDPGLRDGAVEDAPGLRRDARPGRRGGTPPPGHGKGRRGAPEGGRRVRRGRRRRRGRHEGGVGRDPRPDREGRRGGRERQDAGHLQPARAHRERRRRRRHGDVVGEREGHTVELPRGAPDPLRPPPASVVPKHVHRPGRRVRHRPVRLLGHHVARDGPARHDRVARPGRVRPRPAPERGPPPLRRDRAGARPERRAPAPDRRRARAERQHGGARAAPPVRDGGGPRPSQRDDGGERGADPQREAGEGEGRRGGRGGRAPEASGRATTTTSRPGRTTGTPTRAPRGRTRAWECARGWRSPWGEGTGRGTGTTTDRTGGATGGGRRRGGVGPGRVEEAPRVGRRGGGGDGLSQEEEGSVRE</sequence>
<evidence type="ECO:0000256" key="1">
    <source>
        <dbReference type="SAM" id="MobiDB-lite"/>
    </source>
</evidence>
<reference evidence="2 3" key="1">
    <citation type="journal article" date="2012" name="Genome Biol.">
        <title>Genome and low-iron response of an oceanic diatom adapted to chronic iron limitation.</title>
        <authorList>
            <person name="Lommer M."/>
            <person name="Specht M."/>
            <person name="Roy A.S."/>
            <person name="Kraemer L."/>
            <person name="Andreson R."/>
            <person name="Gutowska M.A."/>
            <person name="Wolf J."/>
            <person name="Bergner S.V."/>
            <person name="Schilhabel M.B."/>
            <person name="Klostermeier U.C."/>
            <person name="Beiko R.G."/>
            <person name="Rosenstiel P."/>
            <person name="Hippler M."/>
            <person name="Laroche J."/>
        </authorList>
    </citation>
    <scope>NUCLEOTIDE SEQUENCE [LARGE SCALE GENOMIC DNA]</scope>
    <source>
        <strain evidence="2 3">CCMP1005</strain>
    </source>
</reference>
<feature type="compositionally biased region" description="Basic and acidic residues" evidence="1">
    <location>
        <begin position="253"/>
        <end position="265"/>
    </location>
</feature>
<accession>K0S2S0</accession>
<dbReference type="EMBL" id="AGNL01034375">
    <property type="protein sequence ID" value="EJK55291.1"/>
    <property type="molecule type" value="Genomic_DNA"/>
</dbReference>